<evidence type="ECO:0000256" key="6">
    <source>
        <dbReference type="SAM" id="MobiDB-lite"/>
    </source>
</evidence>
<evidence type="ECO:0000256" key="2">
    <source>
        <dbReference type="ARBA" id="ARBA00022490"/>
    </source>
</evidence>
<comment type="subcellular location">
    <subcellularLocation>
        <location evidence="5">Cytoplasm</location>
    </subcellularLocation>
</comment>
<evidence type="ECO:0000313" key="9">
    <source>
        <dbReference type="Proteomes" id="UP000016931"/>
    </source>
</evidence>
<dbReference type="STRING" id="692275.M3AVD5"/>
<comment type="function">
    <text evidence="5">Component of the eukaryotic translation initiation factor 3 (eIF-3) complex, which is involved in protein synthesis of a specialized repertoire of mRNAs and, together with other initiation factors, stimulates binding of mRNA and methionyl-tRNAi to the 40S ribosome. The eIF-3 complex specifically targets and initiates translation of a subset of mRNAs involved in cell proliferation.</text>
</comment>
<evidence type="ECO:0000313" key="8">
    <source>
        <dbReference type="EMBL" id="EMF10011.1"/>
    </source>
</evidence>
<dbReference type="InterPro" id="IPR016024">
    <property type="entry name" value="ARM-type_fold"/>
</dbReference>
<reference evidence="8 9" key="1">
    <citation type="journal article" date="2012" name="PLoS Pathog.">
        <title>Diverse lifestyles and strategies of plant pathogenesis encoded in the genomes of eighteen Dothideomycetes fungi.</title>
        <authorList>
            <person name="Ohm R.A."/>
            <person name="Feau N."/>
            <person name="Henrissat B."/>
            <person name="Schoch C.L."/>
            <person name="Horwitz B.A."/>
            <person name="Barry K.W."/>
            <person name="Condon B.J."/>
            <person name="Copeland A.C."/>
            <person name="Dhillon B."/>
            <person name="Glaser F."/>
            <person name="Hesse C.N."/>
            <person name="Kosti I."/>
            <person name="LaButti K."/>
            <person name="Lindquist E.A."/>
            <person name="Lucas S."/>
            <person name="Salamov A.A."/>
            <person name="Bradshaw R.E."/>
            <person name="Ciuffetti L."/>
            <person name="Hamelin R.C."/>
            <person name="Kema G.H.J."/>
            <person name="Lawrence C."/>
            <person name="Scott J.A."/>
            <person name="Spatafora J.W."/>
            <person name="Turgeon B.G."/>
            <person name="de Wit P.J.G.M."/>
            <person name="Zhong S."/>
            <person name="Goodwin S.B."/>
            <person name="Grigoriev I.V."/>
        </authorList>
    </citation>
    <scope>NUCLEOTIDE SEQUENCE [LARGE SCALE GENOMIC DNA]</scope>
    <source>
        <strain evidence="8 9">SO2202</strain>
    </source>
</reference>
<keyword evidence="4 5" id="KW-0648">Protein biosynthesis</keyword>
<gene>
    <name evidence="8" type="ORF">SEPMUDRAFT_151078</name>
</gene>
<sequence length="438" mass="48841">MPGLSLVEGSFEELSLEIATYLDNAKGDDGTTVADITPFLADAEKEGSKTDIDAVLKKLVTASSILNGAPEKEVQAAYNLLIHLISHAEDEDPYIARICTYLAQPLTGSPFNGGGIALGILSTLFNQIKPDDETRFHVLLAVISVIKSTGNFDTLAPQLKNVDSWIEEWELEPAEARKLYTAISDAASTAKETEEAYHYLLKALNTIQADAATPEARELSVRALKLALQKDKHFDFQDLTALDSIQALRKSDETLFELLELFSTENFDDFQDFKEGNGSFLEEQDLDEDILDKKMRLLTLASLSAAAHQSRTLPYAQIAKALQIPSSEVEMWVIDSIRSGLVEGKLSQQKQEFLIHRSTYRVFGDSQWREVASRLDVWKNSLQNVLAVIRQQKLDLIKEKEQEANTNANGERRGGYRPYNRAGGNQNDRREQSAIEVD</sequence>
<dbReference type="Pfam" id="PF01399">
    <property type="entry name" value="PCI"/>
    <property type="match status" value="1"/>
</dbReference>
<dbReference type="InterPro" id="IPR000717">
    <property type="entry name" value="PCI_dom"/>
</dbReference>
<dbReference type="GO" id="GO:0071541">
    <property type="term" value="C:eukaryotic translation initiation factor 3 complex, eIF3m"/>
    <property type="evidence" value="ECO:0007669"/>
    <property type="project" value="UniProtKB-UniRule"/>
</dbReference>
<dbReference type="GO" id="GO:0033290">
    <property type="term" value="C:eukaryotic 48S preinitiation complex"/>
    <property type="evidence" value="ECO:0007669"/>
    <property type="project" value="UniProtKB-UniRule"/>
</dbReference>
<evidence type="ECO:0000256" key="1">
    <source>
        <dbReference type="ARBA" id="ARBA00008482"/>
    </source>
</evidence>
<dbReference type="GO" id="GO:0016282">
    <property type="term" value="C:eukaryotic 43S preinitiation complex"/>
    <property type="evidence" value="ECO:0007669"/>
    <property type="project" value="UniProtKB-UniRule"/>
</dbReference>
<dbReference type="OMA" id="FNDEHKG"/>
<keyword evidence="2 5" id="KW-0963">Cytoplasm</keyword>
<organism evidence="8 9">
    <name type="scientific">Sphaerulina musiva (strain SO2202)</name>
    <name type="common">Poplar stem canker fungus</name>
    <name type="synonym">Septoria musiva</name>
    <dbReference type="NCBI Taxonomy" id="692275"/>
    <lineage>
        <taxon>Eukaryota</taxon>
        <taxon>Fungi</taxon>
        <taxon>Dikarya</taxon>
        <taxon>Ascomycota</taxon>
        <taxon>Pezizomycotina</taxon>
        <taxon>Dothideomycetes</taxon>
        <taxon>Dothideomycetidae</taxon>
        <taxon>Mycosphaerellales</taxon>
        <taxon>Mycosphaerellaceae</taxon>
        <taxon>Sphaerulina</taxon>
    </lineage>
</organism>
<evidence type="ECO:0000256" key="4">
    <source>
        <dbReference type="ARBA" id="ARBA00022917"/>
    </source>
</evidence>
<keyword evidence="9" id="KW-1185">Reference proteome</keyword>
<feature type="compositionally biased region" description="Basic and acidic residues" evidence="6">
    <location>
        <begin position="427"/>
        <end position="438"/>
    </location>
</feature>
<dbReference type="InterPro" id="IPR027528">
    <property type="entry name" value="eIF3m"/>
</dbReference>
<comment type="similarity">
    <text evidence="1">Belongs to the CSN7/EIF3M family. CSN7 subfamily.</text>
</comment>
<dbReference type="InterPro" id="IPR040750">
    <property type="entry name" value="eIF3m_C_helix"/>
</dbReference>
<evidence type="ECO:0000259" key="7">
    <source>
        <dbReference type="PROSITE" id="PS50250"/>
    </source>
</evidence>
<dbReference type="GO" id="GO:0001732">
    <property type="term" value="P:formation of cytoplasmic translation initiation complex"/>
    <property type="evidence" value="ECO:0007669"/>
    <property type="project" value="UniProtKB-UniRule"/>
</dbReference>
<dbReference type="HOGENOM" id="CLU_035254_0_1_1"/>
<dbReference type="SMART" id="SM00088">
    <property type="entry name" value="PINT"/>
    <property type="match status" value="1"/>
</dbReference>
<proteinExistence type="inferred from homology"/>
<protein>
    <recommendedName>
        <fullName evidence="5">Eukaryotic translation initiation factor 3 subunit M</fullName>
        <shortName evidence="5">eIF3m</shortName>
    </recommendedName>
</protein>
<dbReference type="PANTHER" id="PTHR15350:SF2">
    <property type="entry name" value="EUKARYOTIC TRANSLATION INITIATION FACTOR 3 SUBUNIT M"/>
    <property type="match status" value="1"/>
</dbReference>
<dbReference type="EMBL" id="KB456268">
    <property type="protein sequence ID" value="EMF10011.1"/>
    <property type="molecule type" value="Genomic_DNA"/>
</dbReference>
<dbReference type="GO" id="GO:0003743">
    <property type="term" value="F:translation initiation factor activity"/>
    <property type="evidence" value="ECO:0007669"/>
    <property type="project" value="UniProtKB-UniRule"/>
</dbReference>
<dbReference type="InterPro" id="IPR045237">
    <property type="entry name" value="COPS7/eIF3m"/>
</dbReference>
<feature type="region of interest" description="Disordered" evidence="6">
    <location>
        <begin position="400"/>
        <end position="438"/>
    </location>
</feature>
<dbReference type="OrthoDB" id="10267031at2759"/>
<accession>M3AVD5</accession>
<feature type="domain" description="PCI" evidence="7">
    <location>
        <begin position="192"/>
        <end position="360"/>
    </location>
</feature>
<dbReference type="Pfam" id="PF18005">
    <property type="entry name" value="eIF3m_C_helix"/>
    <property type="match status" value="1"/>
</dbReference>
<dbReference type="RefSeq" id="XP_016758132.1">
    <property type="nucleotide sequence ID" value="XM_016906583.1"/>
</dbReference>
<evidence type="ECO:0000256" key="5">
    <source>
        <dbReference type="HAMAP-Rule" id="MF_03012"/>
    </source>
</evidence>
<dbReference type="AlphaFoldDB" id="M3AVD5"/>
<dbReference type="GeneID" id="27903720"/>
<name>M3AVD5_SPHMS</name>
<dbReference type="HAMAP" id="MF_03012">
    <property type="entry name" value="eIF3m"/>
    <property type="match status" value="1"/>
</dbReference>
<dbReference type="PROSITE" id="PS50250">
    <property type="entry name" value="PCI"/>
    <property type="match status" value="1"/>
</dbReference>
<dbReference type="Proteomes" id="UP000016931">
    <property type="component" value="Unassembled WGS sequence"/>
</dbReference>
<keyword evidence="3 5" id="KW-0396">Initiation factor</keyword>
<comment type="similarity">
    <text evidence="5">Belongs to the eIF-3 subunit M family.</text>
</comment>
<comment type="subunit">
    <text evidence="5">Component of the eukaryotic translation initiation factor 3 (eIF-3) complex.</text>
</comment>
<dbReference type="eggNOG" id="KOG2753">
    <property type="taxonomic scope" value="Eukaryota"/>
</dbReference>
<dbReference type="PANTHER" id="PTHR15350">
    <property type="entry name" value="COP9 SIGNALOSOME COMPLEX SUBUNIT 7/DENDRITIC CELL PROTEIN GA17"/>
    <property type="match status" value="1"/>
</dbReference>
<evidence type="ECO:0000256" key="3">
    <source>
        <dbReference type="ARBA" id="ARBA00022540"/>
    </source>
</evidence>
<dbReference type="SUPFAM" id="SSF48371">
    <property type="entry name" value="ARM repeat"/>
    <property type="match status" value="1"/>
</dbReference>